<evidence type="ECO:0000313" key="25">
    <source>
        <dbReference type="EMBL" id="URE18592.1"/>
    </source>
</evidence>
<dbReference type="Gene3D" id="3.20.20.60">
    <property type="entry name" value="Phosphoenolpyruvate-binding domains"/>
    <property type="match status" value="1"/>
</dbReference>
<dbReference type="PRINTS" id="PR01050">
    <property type="entry name" value="PYRUVTKNASE"/>
</dbReference>
<comment type="cofactor">
    <cofactor evidence="2">
        <name>K(+)</name>
        <dbReference type="ChEBI" id="CHEBI:29103"/>
    </cofactor>
</comment>
<dbReference type="InterPro" id="IPR011705">
    <property type="entry name" value="BACK"/>
</dbReference>
<comment type="catalytic activity">
    <reaction evidence="22 23">
        <text>pyruvate + ATP = phosphoenolpyruvate + ADP + H(+)</text>
        <dbReference type="Rhea" id="RHEA:18157"/>
        <dbReference type="ChEBI" id="CHEBI:15361"/>
        <dbReference type="ChEBI" id="CHEBI:15378"/>
        <dbReference type="ChEBI" id="CHEBI:30616"/>
        <dbReference type="ChEBI" id="CHEBI:58702"/>
        <dbReference type="ChEBI" id="CHEBI:456216"/>
        <dbReference type="EC" id="2.7.1.40"/>
    </reaction>
</comment>
<evidence type="ECO:0000256" key="23">
    <source>
        <dbReference type="RuleBase" id="RU000504"/>
    </source>
</evidence>
<evidence type="ECO:0000256" key="11">
    <source>
        <dbReference type="ARBA" id="ARBA00022679"/>
    </source>
</evidence>
<evidence type="ECO:0000256" key="1">
    <source>
        <dbReference type="ARBA" id="ARBA00001946"/>
    </source>
</evidence>
<dbReference type="InterPro" id="IPR015795">
    <property type="entry name" value="Pyrv_Knase_C"/>
</dbReference>
<sequence>MAQVVATRTIQSSCLSHPGSRSGAWGSHLQELKPSLLPARFHHQEKERRGMGSCCRSPVVAVASPLSRPDSGVRPASPDDLSKEEEQYQHLKSIQQVGEVPNGLWPKPNVMRKTKIVCTIGPSTNTREMIWKLAEAGMNVARMNMSHGDHASHQKVIDLVKEYNEQNKDNGPEVRSGDLPQPITLSSGQEFTFTIKRGVGSETCVSVNYDDFVNDVEVGDMLLVDGGMMSLVVKSKTEDSVKCEVVDGGELKSRRHLNVRGKSATLPSITEKDWDDIKFGVENKVDFYAVSFVKDAKVVHELKDYLKSCNADIHVTVKIESADSIPNLHSIIAASDGAMVARGDLGAELPIEEVPLLQEEIIRICRSMGKAVIVATNMLESMIVHPTPTRAEVSDIAIAVREGSDAIMLSGETAHGKYPLKAVKVMHSVALRTEATMNGGERPANLGQAFKTHMSEMFAYHATMMSNTLGTSIVVFTRSGFMAILLSHYRPAGTIFAFTDEERVRQRLALYQGVCPIYMKFSDDAETTFADALSYLQELGMVKEGEQVALVQSGRQPIWRSQSTHNIQVTLLLAFVPSNVAFTPPSLSPSPLTIREEGEGVLGLRRESASRTGLKGRLRPRCAIWQAIAMEPVFSFSGSADQNFEFAFNSSNFSDRVLRIEIVPDSPEDRTGGVGTSGLARHRKRRRGDVKKERAVEFNLVSFPHSNQIDDDDGLTGANNEGEAVAMIEEFSSGDELSQCSDASWSMECSPSIRIKSLFISSAILAAKSRFFYKLFSNGMRESDQGHATLRISASEEAALMELLSFMYSGKLSTNSPMLLLDILMAADKFEVASCVKHCSQLLRSLPMSTDTALLYLELTSSIAMSSAIQPLTNAAKEFLAKSFKDLTKHQDGLIELPLVGVEAVLSSDELQVASEDAVYDFVLKWARHHYPDLEERREILSSHLSHLIRFPYMSCRKLRKVITQNDLDQEIFSKAVLEALFFKAETPHRQRALASEQSSNRRYAERAYKYRPVKAIEFELPHPQCIVYLDLKQEECAHLFPSGRVYSQAFHLGGQGFFLSAHCNMDQQSSFHCFGLFLGMQEKGSVSFTVDYEFAARAKPSGEFISKYKGYYTFTGGKAVGYRNLFAIPWTSFMADDSLYFINGVLHLRAELTIKQPQQQQQLP</sequence>
<evidence type="ECO:0000256" key="14">
    <source>
        <dbReference type="ARBA" id="ARBA00022777"/>
    </source>
</evidence>
<evidence type="ECO:0000256" key="19">
    <source>
        <dbReference type="ARBA" id="ARBA00022958"/>
    </source>
</evidence>
<dbReference type="GO" id="GO:0004743">
    <property type="term" value="F:pyruvate kinase activity"/>
    <property type="evidence" value="ECO:0007669"/>
    <property type="project" value="UniProtKB-EC"/>
</dbReference>
<dbReference type="GO" id="GO:0016301">
    <property type="term" value="F:kinase activity"/>
    <property type="evidence" value="ECO:0007669"/>
    <property type="project" value="UniProtKB-KW"/>
</dbReference>
<evidence type="ECO:0000256" key="7">
    <source>
        <dbReference type="ARBA" id="ARBA00008663"/>
    </source>
</evidence>
<evidence type="ECO:0000256" key="3">
    <source>
        <dbReference type="ARBA" id="ARBA00002668"/>
    </source>
</evidence>
<dbReference type="Proteomes" id="UP001055439">
    <property type="component" value="Chromosome 7"/>
</dbReference>
<evidence type="ECO:0000259" key="24">
    <source>
        <dbReference type="PROSITE" id="PS50097"/>
    </source>
</evidence>
<evidence type="ECO:0000256" key="21">
    <source>
        <dbReference type="ARBA" id="ARBA00023317"/>
    </source>
</evidence>
<dbReference type="Pfam" id="PF07707">
    <property type="entry name" value="BACK"/>
    <property type="match status" value="1"/>
</dbReference>
<dbReference type="Pfam" id="PF02887">
    <property type="entry name" value="PK_C"/>
    <property type="match status" value="1"/>
</dbReference>
<dbReference type="InterPro" id="IPR011037">
    <property type="entry name" value="Pyrv_Knase-like_insert_dom_sf"/>
</dbReference>
<protein>
    <recommendedName>
        <fullName evidence="8 23">Pyruvate kinase</fullName>
        <ecNumber evidence="8 23">2.7.1.40</ecNumber>
    </recommendedName>
</protein>
<evidence type="ECO:0000256" key="5">
    <source>
        <dbReference type="ARBA" id="ARBA00004906"/>
    </source>
</evidence>
<dbReference type="SUPFAM" id="SSF50800">
    <property type="entry name" value="PK beta-barrel domain-like"/>
    <property type="match status" value="1"/>
</dbReference>
<dbReference type="SMART" id="SM00875">
    <property type="entry name" value="BACK"/>
    <property type="match status" value="1"/>
</dbReference>
<evidence type="ECO:0000256" key="2">
    <source>
        <dbReference type="ARBA" id="ARBA00001958"/>
    </source>
</evidence>
<dbReference type="InterPro" id="IPR015793">
    <property type="entry name" value="Pyrv_Knase_brl"/>
</dbReference>
<dbReference type="GO" id="GO:0010114">
    <property type="term" value="P:response to red light"/>
    <property type="evidence" value="ECO:0007669"/>
    <property type="project" value="TreeGrafter"/>
</dbReference>
<evidence type="ECO:0000256" key="8">
    <source>
        <dbReference type="ARBA" id="ARBA00012142"/>
    </source>
</evidence>
<organism evidence="25 26">
    <name type="scientific">Musa troglodytarum</name>
    <name type="common">fe'i banana</name>
    <dbReference type="NCBI Taxonomy" id="320322"/>
    <lineage>
        <taxon>Eukaryota</taxon>
        <taxon>Viridiplantae</taxon>
        <taxon>Streptophyta</taxon>
        <taxon>Embryophyta</taxon>
        <taxon>Tracheophyta</taxon>
        <taxon>Spermatophyta</taxon>
        <taxon>Magnoliopsida</taxon>
        <taxon>Liliopsida</taxon>
        <taxon>Zingiberales</taxon>
        <taxon>Musaceae</taxon>
        <taxon>Musa</taxon>
    </lineage>
</organism>
<evidence type="ECO:0000256" key="17">
    <source>
        <dbReference type="ARBA" id="ARBA00022842"/>
    </source>
</evidence>
<keyword evidence="18" id="KW-0809">Transit peptide</keyword>
<dbReference type="SUPFAM" id="SSF49599">
    <property type="entry name" value="TRAF domain-like"/>
    <property type="match status" value="1"/>
</dbReference>
<comment type="function">
    <text evidence="3">May act as a substrate-specific adapter of an E3 ubiquitin-protein ligase complex (CUL3-RBX1-BTB) which mediates the ubiquitination and subsequent proteasomal degradation of target proteins.</text>
</comment>
<keyword evidence="26" id="KW-1185">Reference proteome</keyword>
<dbReference type="GO" id="GO:0030955">
    <property type="term" value="F:potassium ion binding"/>
    <property type="evidence" value="ECO:0007669"/>
    <property type="project" value="InterPro"/>
</dbReference>
<dbReference type="AlphaFoldDB" id="A0A9E7KHG9"/>
<keyword evidence="10" id="KW-0934">Plastid</keyword>
<evidence type="ECO:0000256" key="16">
    <source>
        <dbReference type="ARBA" id="ARBA00022840"/>
    </source>
</evidence>
<comment type="pathway">
    <text evidence="5">Protein modification; protein ubiquitination.</text>
</comment>
<evidence type="ECO:0000256" key="9">
    <source>
        <dbReference type="ARBA" id="ARBA00022528"/>
    </source>
</evidence>
<evidence type="ECO:0000256" key="13">
    <source>
        <dbReference type="ARBA" id="ARBA00022741"/>
    </source>
</evidence>
<dbReference type="FunFam" id="3.30.710.10:FF:000106">
    <property type="entry name" value="BTB/POZ domain-containing protein POB1"/>
    <property type="match status" value="1"/>
</dbReference>
<reference evidence="25" key="1">
    <citation type="submission" date="2022-05" db="EMBL/GenBank/DDBJ databases">
        <title>The Musa troglodytarum L. genome provides insights into the mechanism of non-climacteric behaviour and enrichment of carotenoids.</title>
        <authorList>
            <person name="Wang J."/>
        </authorList>
    </citation>
    <scope>NUCLEOTIDE SEQUENCE</scope>
    <source>
        <tissue evidence="25">Leaf</tissue>
    </source>
</reference>
<dbReference type="PROSITE" id="PS50097">
    <property type="entry name" value="BTB"/>
    <property type="match status" value="1"/>
</dbReference>
<gene>
    <name evidence="25" type="ORF">MUK42_37201</name>
</gene>
<dbReference type="InterPro" id="IPR036918">
    <property type="entry name" value="Pyrv_Knase_C_sf"/>
</dbReference>
<dbReference type="FunFam" id="2.40.33.10:FF:000003">
    <property type="entry name" value="Pyruvate kinase"/>
    <property type="match status" value="1"/>
</dbReference>
<evidence type="ECO:0000256" key="10">
    <source>
        <dbReference type="ARBA" id="ARBA00022640"/>
    </source>
</evidence>
<proteinExistence type="inferred from homology"/>
<dbReference type="PANTHER" id="PTHR46336:SF3">
    <property type="entry name" value="BTB_POZ DOMAIN-CONTAINING PROTEIN POB1"/>
    <property type="match status" value="1"/>
</dbReference>
<dbReference type="SUPFAM" id="SSF54695">
    <property type="entry name" value="POZ domain"/>
    <property type="match status" value="1"/>
</dbReference>
<dbReference type="EC" id="2.7.1.40" evidence="8 23"/>
<keyword evidence="11 23" id="KW-0808">Transferase</keyword>
<comment type="similarity">
    <text evidence="7 23">Belongs to the pyruvate kinase family.</text>
</comment>
<feature type="domain" description="BTB" evidence="24">
    <location>
        <begin position="741"/>
        <end position="816"/>
    </location>
</feature>
<dbReference type="Gene3D" id="3.40.1380.20">
    <property type="entry name" value="Pyruvate kinase, C-terminal domain"/>
    <property type="match status" value="1"/>
</dbReference>
<evidence type="ECO:0000256" key="4">
    <source>
        <dbReference type="ARBA" id="ARBA00004229"/>
    </source>
</evidence>
<dbReference type="InterPro" id="IPR040442">
    <property type="entry name" value="Pyrv_kinase-like_dom_sf"/>
</dbReference>
<keyword evidence="17 23" id="KW-0460">Magnesium</keyword>
<dbReference type="NCBIfam" id="TIGR01064">
    <property type="entry name" value="pyruv_kin"/>
    <property type="match status" value="1"/>
</dbReference>
<dbReference type="Gene3D" id="3.30.710.10">
    <property type="entry name" value="Potassium Channel Kv1.1, Chain A"/>
    <property type="match status" value="1"/>
</dbReference>
<dbReference type="FunFam" id="3.40.1380.20:FF:000008">
    <property type="entry name" value="Pyruvate kinase"/>
    <property type="match status" value="1"/>
</dbReference>
<comment type="pathway">
    <text evidence="6 23">Carbohydrate degradation; glycolysis; pyruvate from D-glyceraldehyde 3-phosphate: step 5/5.</text>
</comment>
<dbReference type="Pfam" id="PF21536">
    <property type="entry name" value="BTB_KLHL33"/>
    <property type="match status" value="1"/>
</dbReference>
<dbReference type="Gene3D" id="1.25.40.420">
    <property type="match status" value="1"/>
</dbReference>
<dbReference type="Gene3D" id="2.40.33.10">
    <property type="entry name" value="PK beta-barrel domain-like"/>
    <property type="match status" value="1"/>
</dbReference>
<dbReference type="InterPro" id="IPR045890">
    <property type="entry name" value="POB1-like"/>
</dbReference>
<dbReference type="NCBIfam" id="NF004491">
    <property type="entry name" value="PRK05826.1"/>
    <property type="match status" value="1"/>
</dbReference>
<dbReference type="CDD" id="cd18186">
    <property type="entry name" value="BTB_POZ_ZBTB_KLHL-like"/>
    <property type="match status" value="1"/>
</dbReference>
<dbReference type="InterPro" id="IPR001697">
    <property type="entry name" value="Pyr_Knase"/>
</dbReference>
<dbReference type="SUPFAM" id="SSF52935">
    <property type="entry name" value="PK C-terminal domain-like"/>
    <property type="match status" value="1"/>
</dbReference>
<dbReference type="InterPro" id="IPR000210">
    <property type="entry name" value="BTB/POZ_dom"/>
</dbReference>
<comment type="subcellular location">
    <subcellularLocation>
        <location evidence="4">Plastid</location>
        <location evidence="4">Chloroplast</location>
    </subcellularLocation>
</comment>
<dbReference type="PANTHER" id="PTHR46336">
    <property type="entry name" value="OS02G0260700 PROTEIN"/>
    <property type="match status" value="1"/>
</dbReference>
<dbReference type="SUPFAM" id="SSF51621">
    <property type="entry name" value="Phosphoenolpyruvate/pyruvate domain"/>
    <property type="match status" value="1"/>
</dbReference>
<dbReference type="InterPro" id="IPR015806">
    <property type="entry name" value="Pyrv_Knase_insert_dom_sf"/>
</dbReference>
<comment type="cofactor">
    <cofactor evidence="1">
        <name>Mg(2+)</name>
        <dbReference type="ChEBI" id="CHEBI:18420"/>
    </cofactor>
</comment>
<name>A0A9E7KHG9_9LILI</name>
<dbReference type="GO" id="GO:0000287">
    <property type="term" value="F:magnesium ion binding"/>
    <property type="evidence" value="ECO:0007669"/>
    <property type="project" value="InterPro"/>
</dbReference>
<evidence type="ECO:0000256" key="6">
    <source>
        <dbReference type="ARBA" id="ARBA00004997"/>
    </source>
</evidence>
<keyword evidence="20 23" id="KW-0324">Glycolysis</keyword>
<evidence type="ECO:0000256" key="22">
    <source>
        <dbReference type="ARBA" id="ARBA00048152"/>
    </source>
</evidence>
<keyword evidence="9" id="KW-0150">Chloroplast</keyword>
<accession>A0A9E7KHG9</accession>
<evidence type="ECO:0000256" key="18">
    <source>
        <dbReference type="ARBA" id="ARBA00022946"/>
    </source>
</evidence>
<keyword evidence="16" id="KW-0067">ATP-binding</keyword>
<keyword evidence="19" id="KW-0630">Potassium</keyword>
<keyword evidence="15" id="KW-0833">Ubl conjugation pathway</keyword>
<dbReference type="EMBL" id="CP097509">
    <property type="protein sequence ID" value="URE18592.1"/>
    <property type="molecule type" value="Genomic_DNA"/>
</dbReference>
<dbReference type="Pfam" id="PF00224">
    <property type="entry name" value="PK"/>
    <property type="match status" value="1"/>
</dbReference>
<dbReference type="InterPro" id="IPR015813">
    <property type="entry name" value="Pyrv/PenolPyrv_kinase-like_dom"/>
</dbReference>
<dbReference type="SMART" id="SM00225">
    <property type="entry name" value="BTB"/>
    <property type="match status" value="1"/>
</dbReference>
<keyword evidence="14 23" id="KW-0418">Kinase</keyword>
<evidence type="ECO:0000256" key="20">
    <source>
        <dbReference type="ARBA" id="ARBA00023152"/>
    </source>
</evidence>
<dbReference type="InterPro" id="IPR011333">
    <property type="entry name" value="SKP1/BTB/POZ_sf"/>
</dbReference>
<dbReference type="GO" id="GO:0005634">
    <property type="term" value="C:nucleus"/>
    <property type="evidence" value="ECO:0007669"/>
    <property type="project" value="TreeGrafter"/>
</dbReference>
<dbReference type="FunFam" id="3.20.20.60:FF:000025">
    <property type="entry name" value="Pyruvate kinase"/>
    <property type="match status" value="1"/>
</dbReference>
<dbReference type="GO" id="GO:0009570">
    <property type="term" value="C:chloroplast stroma"/>
    <property type="evidence" value="ECO:0007669"/>
    <property type="project" value="UniProtKB-ARBA"/>
</dbReference>
<dbReference type="GO" id="GO:0005524">
    <property type="term" value="F:ATP binding"/>
    <property type="evidence" value="ECO:0007669"/>
    <property type="project" value="UniProtKB-KW"/>
</dbReference>
<keyword evidence="13" id="KW-0547">Nucleotide-binding</keyword>
<dbReference type="FunFam" id="1.25.40.420:FF:000008">
    <property type="entry name" value="BTB/POZ domain-containing protein POB1"/>
    <property type="match status" value="1"/>
</dbReference>
<evidence type="ECO:0000256" key="15">
    <source>
        <dbReference type="ARBA" id="ARBA00022786"/>
    </source>
</evidence>
<keyword evidence="21 25" id="KW-0670">Pyruvate</keyword>
<evidence type="ECO:0000256" key="12">
    <source>
        <dbReference type="ARBA" id="ARBA00022723"/>
    </source>
</evidence>
<dbReference type="OrthoDB" id="108365at2759"/>
<keyword evidence="12" id="KW-0479">Metal-binding</keyword>
<evidence type="ECO:0000313" key="26">
    <source>
        <dbReference type="Proteomes" id="UP001055439"/>
    </source>
</evidence>